<protein>
    <recommendedName>
        <fullName evidence="7">Enoyl reductase (ER) domain-containing protein</fullName>
    </recommendedName>
</protein>
<keyword evidence="9" id="KW-1185">Reference proteome</keyword>
<proteinExistence type="inferred from homology"/>
<dbReference type="Gene3D" id="3.90.180.10">
    <property type="entry name" value="Medium-chain alcohol dehydrogenases, catalytic domain"/>
    <property type="match status" value="1"/>
</dbReference>
<evidence type="ECO:0000313" key="8">
    <source>
        <dbReference type="EMBL" id="KAK5052955.1"/>
    </source>
</evidence>
<dbReference type="InterPro" id="IPR013149">
    <property type="entry name" value="ADH-like_C"/>
</dbReference>
<reference evidence="8 9" key="1">
    <citation type="submission" date="2023-08" db="EMBL/GenBank/DDBJ databases">
        <title>Black Yeasts Isolated from many extreme environments.</title>
        <authorList>
            <person name="Coleine C."/>
            <person name="Stajich J.E."/>
            <person name="Selbmann L."/>
        </authorList>
    </citation>
    <scope>NUCLEOTIDE SEQUENCE [LARGE SCALE GENOMIC DNA]</scope>
    <source>
        <strain evidence="8 9">CCFEE 6328</strain>
    </source>
</reference>
<name>A0ABR0IZT1_9EURO</name>
<keyword evidence="4 6" id="KW-0862">Zinc</keyword>
<feature type="domain" description="Enoyl reductase (ER)" evidence="7">
    <location>
        <begin position="16"/>
        <end position="351"/>
    </location>
</feature>
<dbReference type="InterPro" id="IPR020843">
    <property type="entry name" value="ER"/>
</dbReference>
<dbReference type="SUPFAM" id="SSF50129">
    <property type="entry name" value="GroES-like"/>
    <property type="match status" value="1"/>
</dbReference>
<dbReference type="SMART" id="SM00829">
    <property type="entry name" value="PKS_ER"/>
    <property type="match status" value="1"/>
</dbReference>
<dbReference type="InterPro" id="IPR036291">
    <property type="entry name" value="NAD(P)-bd_dom_sf"/>
</dbReference>
<dbReference type="InterPro" id="IPR002328">
    <property type="entry name" value="ADH_Zn_CS"/>
</dbReference>
<organism evidence="8 9">
    <name type="scientific">Exophiala sideris</name>
    <dbReference type="NCBI Taxonomy" id="1016849"/>
    <lineage>
        <taxon>Eukaryota</taxon>
        <taxon>Fungi</taxon>
        <taxon>Dikarya</taxon>
        <taxon>Ascomycota</taxon>
        <taxon>Pezizomycotina</taxon>
        <taxon>Eurotiomycetes</taxon>
        <taxon>Chaetothyriomycetidae</taxon>
        <taxon>Chaetothyriales</taxon>
        <taxon>Herpotrichiellaceae</taxon>
        <taxon>Exophiala</taxon>
    </lineage>
</organism>
<evidence type="ECO:0000256" key="6">
    <source>
        <dbReference type="RuleBase" id="RU361277"/>
    </source>
</evidence>
<evidence type="ECO:0000313" key="9">
    <source>
        <dbReference type="Proteomes" id="UP001345691"/>
    </source>
</evidence>
<comment type="caution">
    <text evidence="8">The sequence shown here is derived from an EMBL/GenBank/DDBJ whole genome shotgun (WGS) entry which is preliminary data.</text>
</comment>
<dbReference type="CDD" id="cd08254">
    <property type="entry name" value="hydroxyacyl_CoA_DH"/>
    <property type="match status" value="1"/>
</dbReference>
<accession>A0ABR0IZT1</accession>
<dbReference type="SUPFAM" id="SSF51735">
    <property type="entry name" value="NAD(P)-binding Rossmann-fold domains"/>
    <property type="match status" value="1"/>
</dbReference>
<keyword evidence="5" id="KW-0560">Oxidoreductase</keyword>
<dbReference type="Proteomes" id="UP001345691">
    <property type="component" value="Unassembled WGS sequence"/>
</dbReference>
<dbReference type="Gene3D" id="3.40.50.720">
    <property type="entry name" value="NAD(P)-binding Rossmann-like Domain"/>
    <property type="match status" value="1"/>
</dbReference>
<dbReference type="PROSITE" id="PS00059">
    <property type="entry name" value="ADH_ZINC"/>
    <property type="match status" value="1"/>
</dbReference>
<dbReference type="PANTHER" id="PTHR42940">
    <property type="entry name" value="ALCOHOL DEHYDROGENASE 1-RELATED"/>
    <property type="match status" value="1"/>
</dbReference>
<dbReference type="EMBL" id="JAVRRF010000027">
    <property type="protein sequence ID" value="KAK5052955.1"/>
    <property type="molecule type" value="Genomic_DNA"/>
</dbReference>
<evidence type="ECO:0000256" key="3">
    <source>
        <dbReference type="ARBA" id="ARBA00022723"/>
    </source>
</evidence>
<comment type="similarity">
    <text evidence="2 6">Belongs to the zinc-containing alcohol dehydrogenase family.</text>
</comment>
<dbReference type="InterPro" id="IPR013154">
    <property type="entry name" value="ADH-like_N"/>
</dbReference>
<dbReference type="Pfam" id="PF08240">
    <property type="entry name" value="ADH_N"/>
    <property type="match status" value="1"/>
</dbReference>
<evidence type="ECO:0000256" key="2">
    <source>
        <dbReference type="ARBA" id="ARBA00008072"/>
    </source>
</evidence>
<gene>
    <name evidence="8" type="ORF">LTR69_009524</name>
</gene>
<evidence type="ECO:0000256" key="4">
    <source>
        <dbReference type="ARBA" id="ARBA00022833"/>
    </source>
</evidence>
<evidence type="ECO:0000259" key="7">
    <source>
        <dbReference type="SMART" id="SM00829"/>
    </source>
</evidence>
<dbReference type="InterPro" id="IPR011032">
    <property type="entry name" value="GroES-like_sf"/>
</dbReference>
<sequence length="359" mass="38241">MPTLDIPKTMLAWQKHMPITIPVRVEVPVPAPKGDEILVKIHAAGVCHSDVALKEMKQLPVDFKDRTEKFTFGHEGCGEIVAIGQEVKNFEGGEKVAIMIAPGCKSPDCAECSSGVPQICLDGPRYGGGQDGFFAPFAVVREHAAVKLPAGVSAAAGAVATDACMTAYHAVVGRAQVKKGETILICGLGGLGFNALQIVVNIGARAVVMDQRQIVLDEAMKFGVKGKDVIPPGTKDITAWIRERNLRIDTAIDFVAVPETFKVAVESVRRAGTVVLVGLLSSELLIPSQSVVRRQLSILGSYAGTIFDVEACLDLIAKGVLVPQVIEGSMRDFPTILEDLHHGKIKGRIALIPEGLEKA</sequence>
<evidence type="ECO:0000256" key="1">
    <source>
        <dbReference type="ARBA" id="ARBA00001947"/>
    </source>
</evidence>
<dbReference type="PANTHER" id="PTHR42940:SF8">
    <property type="entry name" value="VACUOLAR PROTEIN SORTING-ASSOCIATED PROTEIN 11"/>
    <property type="match status" value="1"/>
</dbReference>
<comment type="cofactor">
    <cofactor evidence="1 6">
        <name>Zn(2+)</name>
        <dbReference type="ChEBI" id="CHEBI:29105"/>
    </cofactor>
</comment>
<dbReference type="Pfam" id="PF00107">
    <property type="entry name" value="ADH_zinc_N"/>
    <property type="match status" value="1"/>
</dbReference>
<evidence type="ECO:0000256" key="5">
    <source>
        <dbReference type="ARBA" id="ARBA00023002"/>
    </source>
</evidence>
<keyword evidence="3 6" id="KW-0479">Metal-binding</keyword>